<organism evidence="1">
    <name type="scientific">Paenarthrobacter sp. AMU7</name>
    <dbReference type="NCBI Taxonomy" id="3162492"/>
    <lineage>
        <taxon>Bacteria</taxon>
        <taxon>Bacillati</taxon>
        <taxon>Actinomycetota</taxon>
        <taxon>Actinomycetes</taxon>
        <taxon>Micrococcales</taxon>
        <taxon>Micrococcaceae</taxon>
        <taxon>Paenarthrobacter</taxon>
    </lineage>
</organism>
<dbReference type="EMBL" id="CP165735">
    <property type="protein sequence ID" value="XDV71693.1"/>
    <property type="molecule type" value="Genomic_DNA"/>
</dbReference>
<proteinExistence type="predicted"/>
<accession>A0AB39YRA5</accession>
<evidence type="ECO:0000313" key="1">
    <source>
        <dbReference type="EMBL" id="XDV71693.1"/>
    </source>
</evidence>
<sequence>MSDIVVGDQLAVEQLSFTADGCRALSTHLGADVTCALDAGHPGVHAAANSHLTVVATWA</sequence>
<reference evidence="1" key="1">
    <citation type="submission" date="2024-07" db="EMBL/GenBank/DDBJ databases">
        <authorList>
            <person name="Li J."/>
            <person name="Wei H."/>
            <person name="Ma J."/>
        </authorList>
    </citation>
    <scope>NUCLEOTIDE SEQUENCE</scope>
    <source>
        <strain evidence="1">AMU7</strain>
    </source>
</reference>
<name>A0AB39YRA5_9MICC</name>
<dbReference type="AlphaFoldDB" id="A0AB39YRA5"/>
<protein>
    <submittedName>
        <fullName evidence="1">Uncharacterized protein</fullName>
    </submittedName>
</protein>
<gene>
    <name evidence="1" type="ORF">ABQM86_00430</name>
</gene>
<dbReference type="RefSeq" id="WP_369745653.1">
    <property type="nucleotide sequence ID" value="NZ_CP165735.1"/>
</dbReference>